<accession>A0A0G1KKD1</accession>
<comment type="caution">
    <text evidence="1">The sequence shown here is derived from an EMBL/GenBank/DDBJ whole genome shotgun (WGS) entry which is preliminary data.</text>
</comment>
<name>A0A0G1KKD1_9BACT</name>
<evidence type="ECO:0000313" key="2">
    <source>
        <dbReference type="Proteomes" id="UP000034172"/>
    </source>
</evidence>
<gene>
    <name evidence="1" type="ORF">UW41_C0030G0001</name>
</gene>
<dbReference type="Proteomes" id="UP000034172">
    <property type="component" value="Unassembled WGS sequence"/>
</dbReference>
<dbReference type="EMBL" id="LCIE01000030">
    <property type="protein sequence ID" value="KKT48404.1"/>
    <property type="molecule type" value="Genomic_DNA"/>
</dbReference>
<organism evidence="1 2">
    <name type="scientific">Candidatus Collierbacteria bacterium GW2011_GWC2_44_18</name>
    <dbReference type="NCBI Taxonomy" id="1618392"/>
    <lineage>
        <taxon>Bacteria</taxon>
        <taxon>Candidatus Collieribacteriota</taxon>
    </lineage>
</organism>
<evidence type="ECO:0000313" key="1">
    <source>
        <dbReference type="EMBL" id="KKT48404.1"/>
    </source>
</evidence>
<reference evidence="1 2" key="1">
    <citation type="journal article" date="2015" name="Nature">
        <title>rRNA introns, odd ribosomes, and small enigmatic genomes across a large radiation of phyla.</title>
        <authorList>
            <person name="Brown C.T."/>
            <person name="Hug L.A."/>
            <person name="Thomas B.C."/>
            <person name="Sharon I."/>
            <person name="Castelle C.J."/>
            <person name="Singh A."/>
            <person name="Wilkins M.J."/>
            <person name="Williams K.H."/>
            <person name="Banfield J.F."/>
        </authorList>
    </citation>
    <scope>NUCLEOTIDE SEQUENCE [LARGE SCALE GENOMIC DNA]</scope>
</reference>
<dbReference type="AlphaFoldDB" id="A0A0G1KKD1"/>
<sequence length="160" mass="17372">MLCTRSLKNSYSARVANKKIRINSRSLHQFPQIMGVICLACGAESRSADHHAISSPTGEEIGLTRRTIRFATPLCPGAGQLNGFGKHSAGEASSENGRVTVSLSPFPPMLALHGTITPRAFCSRGAQYRRTKNFSGWVGKFPRRLLLISRLRPPSPLSVA</sequence>
<proteinExistence type="predicted"/>
<protein>
    <submittedName>
        <fullName evidence="1">Uncharacterized protein</fullName>
    </submittedName>
</protein>